<keyword evidence="4 10" id="KW-0963">Cytoplasm</keyword>
<evidence type="ECO:0000256" key="11">
    <source>
        <dbReference type="RuleBase" id="RU000639"/>
    </source>
</evidence>
<dbReference type="PROSITE" id="PS01071">
    <property type="entry name" value="GRPE"/>
    <property type="match status" value="1"/>
</dbReference>
<dbReference type="GO" id="GO:0005737">
    <property type="term" value="C:cytoplasm"/>
    <property type="evidence" value="ECO:0007669"/>
    <property type="project" value="UniProtKB-SubCell"/>
</dbReference>
<proteinExistence type="inferred from homology"/>
<keyword evidence="6 10" id="KW-0143">Chaperone</keyword>
<dbReference type="OrthoDB" id="9789811at2"/>
<dbReference type="InterPro" id="IPR013805">
    <property type="entry name" value="GrpE_CC"/>
</dbReference>
<gene>
    <name evidence="10" type="primary">grpE</name>
    <name evidence="14" type="ordered locus">Hipma_0484</name>
</gene>
<sequence>MEKPKDRQNEELKDTKNSQPKEQKETEQKDYQEEYNKLKEEYLRLYAEFDNYRKRILKEIEDAKESAKRSVINDFLTILDNLEKAIEMAYQHKDAIIEGIELSIKSFKDMLKKHGVEEISPEKENFDPNLHDALMTQPSDELPKDTVIQTVQKGYIYKDKLIRPAKVIVSAGSANNENQNNNDKEE</sequence>
<comment type="subunit">
    <text evidence="3 10">Homodimer.</text>
</comment>
<dbReference type="SUPFAM" id="SSF51064">
    <property type="entry name" value="Head domain of nucleotide exchange factor GrpE"/>
    <property type="match status" value="1"/>
</dbReference>
<dbReference type="KEGG" id="hmr:Hipma_0484"/>
<evidence type="ECO:0000256" key="8">
    <source>
        <dbReference type="ARBA" id="ARBA00072274"/>
    </source>
</evidence>
<dbReference type="GO" id="GO:0042803">
    <property type="term" value="F:protein homodimerization activity"/>
    <property type="evidence" value="ECO:0007669"/>
    <property type="project" value="InterPro"/>
</dbReference>
<dbReference type="AlphaFoldDB" id="F2LUD0"/>
<comment type="similarity">
    <text evidence="2 10 12">Belongs to the GrpE family.</text>
</comment>
<dbReference type="GO" id="GO:0000774">
    <property type="term" value="F:adenyl-nucleotide exchange factor activity"/>
    <property type="evidence" value="ECO:0007669"/>
    <property type="project" value="InterPro"/>
</dbReference>
<evidence type="ECO:0000256" key="13">
    <source>
        <dbReference type="SAM" id="MobiDB-lite"/>
    </source>
</evidence>
<dbReference type="FunCoup" id="F2LUD0">
    <property type="interactions" value="383"/>
</dbReference>
<reference evidence="14 15" key="1">
    <citation type="journal article" date="2011" name="Stand. Genomic Sci.">
        <title>Complete genome sequence of the thermophilic sulfur-reducer Hippea maritima type strain (MH(2)).</title>
        <authorList>
            <person name="Huntemann M."/>
            <person name="Lu M."/>
            <person name="Nolan M."/>
            <person name="Lapidus A."/>
            <person name="Lucas S."/>
            <person name="Hammon N."/>
            <person name="Deshpande S."/>
            <person name="Cheng J.F."/>
            <person name="Tapia R."/>
            <person name="Han C."/>
            <person name="Goodwin L."/>
            <person name="Pitluck S."/>
            <person name="Liolios K."/>
            <person name="Pagani I."/>
            <person name="Ivanova N."/>
            <person name="Ovchinikova G."/>
            <person name="Pati A."/>
            <person name="Chen A."/>
            <person name="Palaniappan K."/>
            <person name="Land M."/>
            <person name="Hauser L."/>
            <person name="Jeffries C.D."/>
            <person name="Detter J.C."/>
            <person name="Brambilla E.M."/>
            <person name="Rohde M."/>
            <person name="Spring S."/>
            <person name="Goker M."/>
            <person name="Woyke T."/>
            <person name="Bristow J."/>
            <person name="Eisen J.A."/>
            <person name="Markowitz V."/>
            <person name="Hugenholtz P."/>
            <person name="Kyrpides N.C."/>
            <person name="Klenk H.P."/>
            <person name="Mavromatis K."/>
        </authorList>
    </citation>
    <scope>NUCLEOTIDE SEQUENCE [LARGE SCALE GENOMIC DNA]</scope>
    <source>
        <strain evidence="15">ATCC 700847 / DSM 10411 / MH2</strain>
    </source>
</reference>
<evidence type="ECO:0000313" key="14">
    <source>
        <dbReference type="EMBL" id="AEA33456.1"/>
    </source>
</evidence>
<evidence type="ECO:0000256" key="4">
    <source>
        <dbReference type="ARBA" id="ARBA00022490"/>
    </source>
</evidence>
<dbReference type="CDD" id="cd00446">
    <property type="entry name" value="GrpE"/>
    <property type="match status" value="1"/>
</dbReference>
<dbReference type="Gene3D" id="3.90.20.20">
    <property type="match status" value="1"/>
</dbReference>
<keyword evidence="5 10" id="KW-0346">Stress response</keyword>
<accession>F2LUD0</accession>
<dbReference type="PRINTS" id="PR00773">
    <property type="entry name" value="GRPEPROTEIN"/>
</dbReference>
<organism evidence="14 15">
    <name type="scientific">Hippea maritima (strain ATCC 700847 / DSM 10411 / MH2)</name>
    <dbReference type="NCBI Taxonomy" id="760142"/>
    <lineage>
        <taxon>Bacteria</taxon>
        <taxon>Pseudomonadati</taxon>
        <taxon>Campylobacterota</taxon>
        <taxon>Desulfurellia</taxon>
        <taxon>Desulfurellales</taxon>
        <taxon>Hippeaceae</taxon>
        <taxon>Hippea</taxon>
    </lineage>
</organism>
<evidence type="ECO:0000313" key="15">
    <source>
        <dbReference type="Proteomes" id="UP000008139"/>
    </source>
</evidence>
<evidence type="ECO:0000256" key="10">
    <source>
        <dbReference type="HAMAP-Rule" id="MF_01151"/>
    </source>
</evidence>
<feature type="region of interest" description="Disordered" evidence="13">
    <location>
        <begin position="1"/>
        <end position="32"/>
    </location>
</feature>
<dbReference type="HAMAP" id="MF_01151">
    <property type="entry name" value="GrpE"/>
    <property type="match status" value="1"/>
</dbReference>
<evidence type="ECO:0000256" key="9">
    <source>
        <dbReference type="ARBA" id="ARBA00076414"/>
    </source>
</evidence>
<dbReference type="InterPro" id="IPR000740">
    <property type="entry name" value="GrpE"/>
</dbReference>
<evidence type="ECO:0000256" key="7">
    <source>
        <dbReference type="ARBA" id="ARBA00053401"/>
    </source>
</evidence>
<evidence type="ECO:0000256" key="3">
    <source>
        <dbReference type="ARBA" id="ARBA00011738"/>
    </source>
</evidence>
<dbReference type="InParanoid" id="F2LUD0"/>
<dbReference type="GO" id="GO:0051082">
    <property type="term" value="F:unfolded protein binding"/>
    <property type="evidence" value="ECO:0007669"/>
    <property type="project" value="TreeGrafter"/>
</dbReference>
<evidence type="ECO:0000256" key="1">
    <source>
        <dbReference type="ARBA" id="ARBA00004496"/>
    </source>
</evidence>
<comment type="subcellular location">
    <subcellularLocation>
        <location evidence="1 10">Cytoplasm</location>
    </subcellularLocation>
</comment>
<evidence type="ECO:0000256" key="12">
    <source>
        <dbReference type="RuleBase" id="RU004478"/>
    </source>
</evidence>
<dbReference type="STRING" id="760142.Hipma_0484"/>
<dbReference type="HOGENOM" id="CLU_057217_6_2_7"/>
<dbReference type="PANTHER" id="PTHR21237:SF23">
    <property type="entry name" value="GRPE PROTEIN HOMOLOG, MITOCHONDRIAL"/>
    <property type="match status" value="1"/>
</dbReference>
<keyword evidence="15" id="KW-1185">Reference proteome</keyword>
<comment type="function">
    <text evidence="7 10 11">Participates actively in the response to hyperosmotic and heat shock by preventing the aggregation of stress-denatured proteins, in association with DnaK and GrpE. It is the nucleotide exchange factor for DnaK and may function as a thermosensor. Unfolded proteins bind initially to DnaJ; upon interaction with the DnaJ-bound protein, DnaK hydrolyzes its bound ATP, resulting in the formation of a stable complex. GrpE releases ADP from DnaK; ATP binding to DnaK triggers the release of the substrate protein, thus completing the reaction cycle. Several rounds of ATP-dependent interactions between DnaJ, DnaK and GrpE are required for fully efficient folding.</text>
</comment>
<protein>
    <recommendedName>
        <fullName evidence="8 10">Protein GrpE</fullName>
    </recommendedName>
    <alternativeName>
        <fullName evidence="9 10">HSP-70 cofactor</fullName>
    </alternativeName>
</protein>
<dbReference type="EMBL" id="CP002606">
    <property type="protein sequence ID" value="AEA33456.1"/>
    <property type="molecule type" value="Genomic_DNA"/>
</dbReference>
<evidence type="ECO:0000256" key="6">
    <source>
        <dbReference type="ARBA" id="ARBA00023186"/>
    </source>
</evidence>
<dbReference type="Pfam" id="PF01025">
    <property type="entry name" value="GrpE"/>
    <property type="match status" value="1"/>
</dbReference>
<dbReference type="RefSeq" id="WP_013681497.1">
    <property type="nucleotide sequence ID" value="NC_015318.1"/>
</dbReference>
<evidence type="ECO:0000256" key="2">
    <source>
        <dbReference type="ARBA" id="ARBA00009054"/>
    </source>
</evidence>
<dbReference type="GO" id="GO:0006457">
    <property type="term" value="P:protein folding"/>
    <property type="evidence" value="ECO:0007669"/>
    <property type="project" value="InterPro"/>
</dbReference>
<dbReference type="FunFam" id="2.30.22.10:FF:000001">
    <property type="entry name" value="Protein GrpE"/>
    <property type="match status" value="1"/>
</dbReference>
<dbReference type="PANTHER" id="PTHR21237">
    <property type="entry name" value="GRPE PROTEIN"/>
    <property type="match status" value="1"/>
</dbReference>
<dbReference type="GO" id="GO:0051087">
    <property type="term" value="F:protein-folding chaperone binding"/>
    <property type="evidence" value="ECO:0007669"/>
    <property type="project" value="InterPro"/>
</dbReference>
<dbReference type="Proteomes" id="UP000008139">
    <property type="component" value="Chromosome"/>
</dbReference>
<dbReference type="InterPro" id="IPR009012">
    <property type="entry name" value="GrpE_head"/>
</dbReference>
<dbReference type="SUPFAM" id="SSF58014">
    <property type="entry name" value="Coiled-coil domain of nucleotide exchange factor GrpE"/>
    <property type="match status" value="1"/>
</dbReference>
<name>F2LUD0_HIPMA</name>
<dbReference type="eggNOG" id="COG0576">
    <property type="taxonomic scope" value="Bacteria"/>
</dbReference>
<dbReference type="Gene3D" id="2.30.22.10">
    <property type="entry name" value="Head domain of nucleotide exchange factor GrpE"/>
    <property type="match status" value="1"/>
</dbReference>
<evidence type="ECO:0000256" key="5">
    <source>
        <dbReference type="ARBA" id="ARBA00023016"/>
    </source>
</evidence>
<reference evidence="15" key="2">
    <citation type="submission" date="2011-03" db="EMBL/GenBank/DDBJ databases">
        <title>The complete genome of Hippea maritima DSM 10411.</title>
        <authorList>
            <consortium name="US DOE Joint Genome Institute (JGI-PGF)"/>
            <person name="Lucas S."/>
            <person name="Copeland A."/>
            <person name="Lapidus A."/>
            <person name="Bruce D."/>
            <person name="Goodwin L."/>
            <person name="Pitluck S."/>
            <person name="Peters L."/>
            <person name="Kyrpides N."/>
            <person name="Mavromatis K."/>
            <person name="Pagani I."/>
            <person name="Ivanova N."/>
            <person name="Mikhailova N."/>
            <person name="Lu M."/>
            <person name="Detter J.C."/>
            <person name="Tapia R."/>
            <person name="Han C."/>
            <person name="Land M."/>
            <person name="Hauser L."/>
            <person name="Markowitz V."/>
            <person name="Cheng J.-F."/>
            <person name="Hugenholtz P."/>
            <person name="Woyke T."/>
            <person name="Wu D."/>
            <person name="Spring S."/>
            <person name="Schroeder M."/>
            <person name="Brambilla E."/>
            <person name="Klenk H.-P."/>
            <person name="Eisen J.A."/>
        </authorList>
    </citation>
    <scope>NUCLEOTIDE SEQUENCE [LARGE SCALE GENOMIC DNA]</scope>
    <source>
        <strain evidence="15">ATCC 700847 / DSM 10411 / MH2</strain>
    </source>
</reference>